<protein>
    <submittedName>
        <fullName evidence="2">Glycosyl transferase family 2</fullName>
    </submittedName>
</protein>
<dbReference type="PANTHER" id="PTHR43685">
    <property type="entry name" value="GLYCOSYLTRANSFERASE"/>
    <property type="match status" value="1"/>
</dbReference>
<dbReference type="OrthoDB" id="1666828at2"/>
<accession>A0A1H8TU51</accession>
<feature type="domain" description="Glycosyltransferase 2-like" evidence="1">
    <location>
        <begin position="5"/>
        <end position="109"/>
    </location>
</feature>
<evidence type="ECO:0000259" key="1">
    <source>
        <dbReference type="Pfam" id="PF00535"/>
    </source>
</evidence>
<organism evidence="2 3">
    <name type="scientific">Denitrobacterium detoxificans</name>
    <dbReference type="NCBI Taxonomy" id="79604"/>
    <lineage>
        <taxon>Bacteria</taxon>
        <taxon>Bacillati</taxon>
        <taxon>Actinomycetota</taxon>
        <taxon>Coriobacteriia</taxon>
        <taxon>Eggerthellales</taxon>
        <taxon>Eggerthellaceae</taxon>
        <taxon>Denitrobacterium</taxon>
    </lineage>
</organism>
<dbReference type="Gene3D" id="3.90.550.10">
    <property type="entry name" value="Spore Coat Polysaccharide Biosynthesis Protein SpsA, Chain A"/>
    <property type="match status" value="1"/>
</dbReference>
<dbReference type="CDD" id="cd00761">
    <property type="entry name" value="Glyco_tranf_GTA_type"/>
    <property type="match status" value="1"/>
</dbReference>
<gene>
    <name evidence="2" type="ORF">SAMN02910314_01693</name>
</gene>
<name>A0A1H8TU51_9ACTN</name>
<sequence length="362" mass="39462">MARISVIMPVYNAQSTVMRALQSLLAQSFADWECICVDDGSTDGSGELLDEAARGDSRIRVTHQANAGVSAARNAALSQVSGAYVTFLDADDEFEPFAFARMVEALGVSPADENSLVACSWDALAFGARCVPAGSESAWFQAHAVPRDVEYAEFTPALLFAENTIPRLQVLFRASLLEDSAIRFDPSLSMGEDLAFLCALYARTHGAKLVSSRVYIYHVDSQGSAMQRAAADVHDKIDRDLDALCAVFADWQSAGFFPQYAAALVEWSVAFIEYSILRQEPQWRASRLVRLRDAWRTALGDDDELQGIEPHAFPMVQLCLGCSDDGALAVGESKAARIALAWRLKHYGVGDIASKVVGKLHR</sequence>
<dbReference type="RefSeq" id="WP_066661474.1">
    <property type="nucleotide sequence ID" value="NZ_CP011402.1"/>
</dbReference>
<dbReference type="SUPFAM" id="SSF53448">
    <property type="entry name" value="Nucleotide-diphospho-sugar transferases"/>
    <property type="match status" value="1"/>
</dbReference>
<dbReference type="Proteomes" id="UP000182975">
    <property type="component" value="Unassembled WGS sequence"/>
</dbReference>
<dbReference type="InterPro" id="IPR050834">
    <property type="entry name" value="Glycosyltransf_2"/>
</dbReference>
<evidence type="ECO:0000313" key="2">
    <source>
        <dbReference type="EMBL" id="SEO94154.1"/>
    </source>
</evidence>
<dbReference type="PANTHER" id="PTHR43685:SF2">
    <property type="entry name" value="GLYCOSYLTRANSFERASE 2-LIKE DOMAIN-CONTAINING PROTEIN"/>
    <property type="match status" value="1"/>
</dbReference>
<dbReference type="InterPro" id="IPR001173">
    <property type="entry name" value="Glyco_trans_2-like"/>
</dbReference>
<evidence type="ECO:0000313" key="3">
    <source>
        <dbReference type="Proteomes" id="UP000182975"/>
    </source>
</evidence>
<dbReference type="GO" id="GO:0016740">
    <property type="term" value="F:transferase activity"/>
    <property type="evidence" value="ECO:0007669"/>
    <property type="project" value="UniProtKB-KW"/>
</dbReference>
<dbReference type="Pfam" id="PF00535">
    <property type="entry name" value="Glycos_transf_2"/>
    <property type="match status" value="1"/>
</dbReference>
<keyword evidence="2" id="KW-0808">Transferase</keyword>
<dbReference type="InterPro" id="IPR029044">
    <property type="entry name" value="Nucleotide-diphossugar_trans"/>
</dbReference>
<keyword evidence="3" id="KW-1185">Reference proteome</keyword>
<reference evidence="3" key="1">
    <citation type="submission" date="2016-10" db="EMBL/GenBank/DDBJ databases">
        <authorList>
            <person name="Varghese N."/>
        </authorList>
    </citation>
    <scope>NUCLEOTIDE SEQUENCE [LARGE SCALE GENOMIC DNA]</scope>
    <source>
        <strain evidence="3">DSM 21843</strain>
    </source>
</reference>
<dbReference type="AlphaFoldDB" id="A0A1H8TU51"/>
<dbReference type="EMBL" id="FOEC01000012">
    <property type="protein sequence ID" value="SEO94154.1"/>
    <property type="molecule type" value="Genomic_DNA"/>
</dbReference>
<proteinExistence type="predicted"/>